<dbReference type="GeneID" id="63697653"/>
<name>A0A017S7A3_ASPRC</name>
<organism evidence="2 3">
    <name type="scientific">Aspergillus ruber (strain CBS 135680)</name>
    <dbReference type="NCBI Taxonomy" id="1388766"/>
    <lineage>
        <taxon>Eukaryota</taxon>
        <taxon>Fungi</taxon>
        <taxon>Dikarya</taxon>
        <taxon>Ascomycota</taxon>
        <taxon>Pezizomycotina</taxon>
        <taxon>Eurotiomycetes</taxon>
        <taxon>Eurotiomycetidae</taxon>
        <taxon>Eurotiales</taxon>
        <taxon>Aspergillaceae</taxon>
        <taxon>Aspergillus</taxon>
        <taxon>Aspergillus subgen. Aspergillus</taxon>
    </lineage>
</organism>
<dbReference type="RefSeq" id="XP_040636530.1">
    <property type="nucleotide sequence ID" value="XM_040782529.1"/>
</dbReference>
<sequence>MRATTIVFALMASVALAGPASRPVKARQMEGVCNGSSCNVGGISWGCSTGKCTAQSGAGDGTPCGGPDYESISCPGS</sequence>
<evidence type="ECO:0000313" key="2">
    <source>
        <dbReference type="EMBL" id="EYE92842.1"/>
    </source>
</evidence>
<keyword evidence="3" id="KW-1185">Reference proteome</keyword>
<dbReference type="OrthoDB" id="4983586at2759"/>
<keyword evidence="1" id="KW-0732">Signal</keyword>
<dbReference type="Proteomes" id="UP000019804">
    <property type="component" value="Unassembled WGS sequence"/>
</dbReference>
<evidence type="ECO:0000313" key="3">
    <source>
        <dbReference type="Proteomes" id="UP000019804"/>
    </source>
</evidence>
<dbReference type="AlphaFoldDB" id="A0A017S7A3"/>
<accession>A0A017S7A3</accession>
<evidence type="ECO:0000256" key="1">
    <source>
        <dbReference type="SAM" id="SignalP"/>
    </source>
</evidence>
<gene>
    <name evidence="2" type="ORF">EURHEDRAFT_414796</name>
</gene>
<feature type="signal peptide" evidence="1">
    <location>
        <begin position="1"/>
        <end position="17"/>
    </location>
</feature>
<proteinExistence type="predicted"/>
<dbReference type="EMBL" id="KK088434">
    <property type="protein sequence ID" value="EYE92842.1"/>
    <property type="molecule type" value="Genomic_DNA"/>
</dbReference>
<protein>
    <submittedName>
        <fullName evidence="2">Uncharacterized protein</fullName>
    </submittedName>
</protein>
<reference evidence="3" key="1">
    <citation type="journal article" date="2014" name="Nat. Commun.">
        <title>Genomic adaptations of the halophilic Dead Sea filamentous fungus Eurotium rubrum.</title>
        <authorList>
            <person name="Kis-Papo T."/>
            <person name="Weig A.R."/>
            <person name="Riley R."/>
            <person name="Persoh D."/>
            <person name="Salamov A."/>
            <person name="Sun H."/>
            <person name="Lipzen A."/>
            <person name="Wasser S.P."/>
            <person name="Rambold G."/>
            <person name="Grigoriev I.V."/>
            <person name="Nevo E."/>
        </authorList>
    </citation>
    <scope>NUCLEOTIDE SEQUENCE [LARGE SCALE GENOMIC DNA]</scope>
    <source>
        <strain evidence="3">CBS 135680</strain>
    </source>
</reference>
<dbReference type="HOGENOM" id="CLU_189315_0_0_1"/>
<feature type="chain" id="PRO_5001495726" evidence="1">
    <location>
        <begin position="18"/>
        <end position="77"/>
    </location>
</feature>